<feature type="domain" description="Serine aminopeptidase S33" evidence="1">
    <location>
        <begin position="64"/>
        <end position="307"/>
    </location>
</feature>
<proteinExistence type="predicted"/>
<dbReference type="EMBL" id="WSFT01000016">
    <property type="protein sequence ID" value="MBS4537388.1"/>
    <property type="molecule type" value="Genomic_DNA"/>
</dbReference>
<dbReference type="SUPFAM" id="SSF53474">
    <property type="entry name" value="alpha/beta-Hydrolases"/>
    <property type="match status" value="1"/>
</dbReference>
<dbReference type="AlphaFoldDB" id="A0A942URS4"/>
<organism evidence="2 3">
    <name type="scientific">Anaeromonas frigoriresistens</name>
    <dbReference type="NCBI Taxonomy" id="2683708"/>
    <lineage>
        <taxon>Bacteria</taxon>
        <taxon>Bacillati</taxon>
        <taxon>Bacillota</taxon>
        <taxon>Tissierellia</taxon>
        <taxon>Tissierellales</taxon>
        <taxon>Thermohalobacteraceae</taxon>
        <taxon>Anaeromonas</taxon>
    </lineage>
</organism>
<dbReference type="GO" id="GO:0016787">
    <property type="term" value="F:hydrolase activity"/>
    <property type="evidence" value="ECO:0007669"/>
    <property type="project" value="UniProtKB-KW"/>
</dbReference>
<dbReference type="Gene3D" id="3.40.50.1820">
    <property type="entry name" value="alpha/beta hydrolase"/>
    <property type="match status" value="1"/>
</dbReference>
<keyword evidence="3" id="KW-1185">Reference proteome</keyword>
<evidence type="ECO:0000313" key="2">
    <source>
        <dbReference type="EMBL" id="MBS4537388.1"/>
    </source>
</evidence>
<name>A0A942URS4_9FIRM</name>
<dbReference type="PANTHER" id="PTHR43689">
    <property type="entry name" value="HYDROLASE"/>
    <property type="match status" value="1"/>
</dbReference>
<sequence>MNFRGLLRIPRNGEKQYYLNRPEWRWYQKYLPEDLRLQGEYIPNEEWWDFEEHQIHLDRYIVNNPKAKMLLFHGGGGNGRVLGAFARMAMRAGCEVVAPDFPGYGLTVRSSKTKPTYALWSKIGSALIDAERKKDGLPVIVWGLSIGGLLAYMAAAENKKVDGLIATTLADTRSIKTMAKVGRNSLLGGGGFLFAKLLGPLIDPIRLPMKWLAPMELITNDPEVSRVFIKDRLAGGTTVTMGFLRSLMNAKPAIEPEDFNVCPVLLAHPAVDPWTPLELSMKFFDRIKSKKEIVVLEGCGHFPVEEPGRFQLEDALARFVRY</sequence>
<dbReference type="RefSeq" id="WP_203365319.1">
    <property type="nucleotide sequence ID" value="NZ_WSFT01000016.1"/>
</dbReference>
<keyword evidence="2" id="KW-0378">Hydrolase</keyword>
<reference evidence="2" key="1">
    <citation type="submission" date="2019-12" db="EMBL/GenBank/DDBJ databases">
        <title>Clostridiaceae gen. nov. sp. nov., isolated from sediment in Xinjiang, China.</title>
        <authorList>
            <person name="Zhang R."/>
        </authorList>
    </citation>
    <scope>NUCLEOTIDE SEQUENCE</scope>
    <source>
        <strain evidence="2">D2Q-11</strain>
    </source>
</reference>
<dbReference type="PANTHER" id="PTHR43689:SF8">
    <property type="entry name" value="ALPHA_BETA-HYDROLASES SUPERFAMILY PROTEIN"/>
    <property type="match status" value="1"/>
</dbReference>
<dbReference type="Pfam" id="PF12146">
    <property type="entry name" value="Hydrolase_4"/>
    <property type="match status" value="1"/>
</dbReference>
<protein>
    <submittedName>
        <fullName evidence="2">Alpha/beta hydrolase</fullName>
    </submittedName>
</protein>
<evidence type="ECO:0000313" key="3">
    <source>
        <dbReference type="Proteomes" id="UP000724672"/>
    </source>
</evidence>
<accession>A0A942URS4</accession>
<gene>
    <name evidence="2" type="ORF">GOQ27_02880</name>
</gene>
<dbReference type="InterPro" id="IPR022742">
    <property type="entry name" value="Hydrolase_4"/>
</dbReference>
<comment type="caution">
    <text evidence="2">The sequence shown here is derived from an EMBL/GenBank/DDBJ whole genome shotgun (WGS) entry which is preliminary data.</text>
</comment>
<dbReference type="Proteomes" id="UP000724672">
    <property type="component" value="Unassembled WGS sequence"/>
</dbReference>
<evidence type="ECO:0000259" key="1">
    <source>
        <dbReference type="Pfam" id="PF12146"/>
    </source>
</evidence>
<dbReference type="InterPro" id="IPR029058">
    <property type="entry name" value="AB_hydrolase_fold"/>
</dbReference>